<feature type="transmembrane region" description="Helical" evidence="1">
    <location>
        <begin position="57"/>
        <end position="76"/>
    </location>
</feature>
<gene>
    <name evidence="2" type="ORF">KIW84_023837</name>
</gene>
<dbReference type="Gramene" id="Psat02G0383700-T1">
    <property type="protein sequence ID" value="KAI5437869.1"/>
    <property type="gene ID" value="KIW84_023837"/>
</dbReference>
<sequence>MGLQGPDIEKIIHFLSICVLAFINEGSSSLSGNFINSQWSWGLSVPISLYFKFALEFHAHLGICVGIGVPSLVYWGATRCPIDWYWETVIHFNVEIMKTGVFNIVIGLLHLFVSKLIKRLIEWINDRKIRVKGLSFLFPAMNSEIEKSNFSEHSSLRPFSTNEILIKLVEALVSLFFNGNVLLLSWCFSGQLYTHEVGKAISWVSLGSSMFVWIKAILKNPKMPQVTTSDEKVYKVEKNQNCSIDDKKESKDQELVTCSLEC</sequence>
<evidence type="ECO:0000256" key="1">
    <source>
        <dbReference type="SAM" id="Phobius"/>
    </source>
</evidence>
<dbReference type="EMBL" id="JAMSHJ010000002">
    <property type="protein sequence ID" value="KAI5437869.1"/>
    <property type="molecule type" value="Genomic_DNA"/>
</dbReference>
<accession>A0A9D4YG12</accession>
<keyword evidence="1" id="KW-1133">Transmembrane helix</keyword>
<evidence type="ECO:0000313" key="2">
    <source>
        <dbReference type="EMBL" id="KAI5437869.1"/>
    </source>
</evidence>
<evidence type="ECO:0000313" key="3">
    <source>
        <dbReference type="Proteomes" id="UP001058974"/>
    </source>
</evidence>
<feature type="transmembrane region" description="Helical" evidence="1">
    <location>
        <begin position="96"/>
        <end position="117"/>
    </location>
</feature>
<dbReference type="Gramene" id="Psat2g131200.1">
    <property type="protein sequence ID" value="Psat2g131200.1.cds1"/>
    <property type="gene ID" value="Psat2g131200"/>
</dbReference>
<comment type="caution">
    <text evidence="2">The sequence shown here is derived from an EMBL/GenBank/DDBJ whole genome shotgun (WGS) entry which is preliminary data.</text>
</comment>
<dbReference type="Proteomes" id="UP001058974">
    <property type="component" value="Chromosome 2"/>
</dbReference>
<protein>
    <submittedName>
        <fullName evidence="2">Uncharacterized protein</fullName>
    </submittedName>
</protein>
<dbReference type="AlphaFoldDB" id="A0A9D4YG12"/>
<keyword evidence="3" id="KW-1185">Reference proteome</keyword>
<keyword evidence="1" id="KW-0812">Transmembrane</keyword>
<keyword evidence="1" id="KW-0472">Membrane</keyword>
<proteinExistence type="predicted"/>
<name>A0A9D4YG12_PEA</name>
<organism evidence="2 3">
    <name type="scientific">Pisum sativum</name>
    <name type="common">Garden pea</name>
    <name type="synonym">Lathyrus oleraceus</name>
    <dbReference type="NCBI Taxonomy" id="3888"/>
    <lineage>
        <taxon>Eukaryota</taxon>
        <taxon>Viridiplantae</taxon>
        <taxon>Streptophyta</taxon>
        <taxon>Embryophyta</taxon>
        <taxon>Tracheophyta</taxon>
        <taxon>Spermatophyta</taxon>
        <taxon>Magnoliopsida</taxon>
        <taxon>eudicotyledons</taxon>
        <taxon>Gunneridae</taxon>
        <taxon>Pentapetalae</taxon>
        <taxon>rosids</taxon>
        <taxon>fabids</taxon>
        <taxon>Fabales</taxon>
        <taxon>Fabaceae</taxon>
        <taxon>Papilionoideae</taxon>
        <taxon>50 kb inversion clade</taxon>
        <taxon>NPAAA clade</taxon>
        <taxon>Hologalegina</taxon>
        <taxon>IRL clade</taxon>
        <taxon>Fabeae</taxon>
        <taxon>Lathyrus</taxon>
    </lineage>
</organism>
<reference evidence="2 3" key="1">
    <citation type="journal article" date="2022" name="Nat. Genet.">
        <title>Improved pea reference genome and pan-genome highlight genomic features and evolutionary characteristics.</title>
        <authorList>
            <person name="Yang T."/>
            <person name="Liu R."/>
            <person name="Luo Y."/>
            <person name="Hu S."/>
            <person name="Wang D."/>
            <person name="Wang C."/>
            <person name="Pandey M.K."/>
            <person name="Ge S."/>
            <person name="Xu Q."/>
            <person name="Li N."/>
            <person name="Li G."/>
            <person name="Huang Y."/>
            <person name="Saxena R.K."/>
            <person name="Ji Y."/>
            <person name="Li M."/>
            <person name="Yan X."/>
            <person name="He Y."/>
            <person name="Liu Y."/>
            <person name="Wang X."/>
            <person name="Xiang C."/>
            <person name="Varshney R.K."/>
            <person name="Ding H."/>
            <person name="Gao S."/>
            <person name="Zong X."/>
        </authorList>
    </citation>
    <scope>NUCLEOTIDE SEQUENCE [LARGE SCALE GENOMIC DNA]</scope>
    <source>
        <strain evidence="2 3">cv. Zhongwan 6</strain>
    </source>
</reference>